<gene>
    <name evidence="2" type="primary">cas5e</name>
    <name evidence="2" type="ORF">CYJ40_02790</name>
</gene>
<dbReference type="Proteomes" id="UP000242755">
    <property type="component" value="Unassembled WGS sequence"/>
</dbReference>
<dbReference type="GO" id="GO:0003723">
    <property type="term" value="F:RNA binding"/>
    <property type="evidence" value="ECO:0007669"/>
    <property type="project" value="InterPro"/>
</dbReference>
<dbReference type="AlphaFoldDB" id="A0A2I1IIP8"/>
<sequence>MMKTLVLNLSGPMQSWGVSSRFNRRSTEAEPSKSGVIGLLAAAQGRSRAAQVDDLADLMMAVRVDRPGQLLEDFHTARRPGSKHSTLSYRHYRTDAAYTAAVAGDDALIDALSNAVVQPRFPLYLGRRSCPAPPNLFGGVFDDVTPEGVLRNLSAAPWQASDDYKKSLGKTVFLPLARDAQAGEIGESAYDVPVSFNPVHRQYRVRLVVRPDPVRVENDLGTDSADPYFSLAQEA</sequence>
<name>A0A2I1IIP8_9MICO</name>
<dbReference type="EMBL" id="PKGO01000002">
    <property type="protein sequence ID" value="PKY70999.1"/>
    <property type="molecule type" value="Genomic_DNA"/>
</dbReference>
<dbReference type="InterPro" id="IPR013422">
    <property type="entry name" value="CRISPR-assoc_prot_Cas5_N"/>
</dbReference>
<dbReference type="GO" id="GO:0043571">
    <property type="term" value="P:maintenance of CRISPR repeat elements"/>
    <property type="evidence" value="ECO:0007669"/>
    <property type="project" value="InterPro"/>
</dbReference>
<dbReference type="STRING" id="1176165.GCA_001584405_00155"/>
<evidence type="ECO:0000256" key="1">
    <source>
        <dbReference type="ARBA" id="ARBA00023118"/>
    </source>
</evidence>
<dbReference type="InterPro" id="IPR021124">
    <property type="entry name" value="CRISPR-assoc_prot_Cas5"/>
</dbReference>
<organism evidence="2 3">
    <name type="scientific">Brevibacterium ravenspurgense</name>
    <dbReference type="NCBI Taxonomy" id="479117"/>
    <lineage>
        <taxon>Bacteria</taxon>
        <taxon>Bacillati</taxon>
        <taxon>Actinomycetota</taxon>
        <taxon>Actinomycetes</taxon>
        <taxon>Micrococcales</taxon>
        <taxon>Brevibacteriaceae</taxon>
        <taxon>Brevibacterium</taxon>
    </lineage>
</organism>
<dbReference type="NCBIfam" id="TIGR02593">
    <property type="entry name" value="CRISPR_cas5"/>
    <property type="match status" value="1"/>
</dbReference>
<evidence type="ECO:0000313" key="3">
    <source>
        <dbReference type="Proteomes" id="UP000242755"/>
    </source>
</evidence>
<reference evidence="2 3" key="1">
    <citation type="submission" date="2017-12" db="EMBL/GenBank/DDBJ databases">
        <title>Phylogenetic diversity of female urinary microbiome.</title>
        <authorList>
            <person name="Thomas-White K."/>
            <person name="Wolfe A.J."/>
        </authorList>
    </citation>
    <scope>NUCLEOTIDE SEQUENCE [LARGE SCALE GENOMIC DNA]</scope>
    <source>
        <strain evidence="2 3">UMB0426</strain>
    </source>
</reference>
<protein>
    <submittedName>
        <fullName evidence="2">Type I-E CRISPR-associated protein Cas5/CasD</fullName>
    </submittedName>
</protein>
<dbReference type="Gene3D" id="3.30.70.2660">
    <property type="match status" value="1"/>
</dbReference>
<accession>A0A2I1IIP8</accession>
<dbReference type="InterPro" id="IPR010147">
    <property type="entry name" value="CRISPR-assoc_prot_CasD"/>
</dbReference>
<comment type="caution">
    <text evidence="2">The sequence shown here is derived from an EMBL/GenBank/DDBJ whole genome shotgun (WGS) entry which is preliminary data.</text>
</comment>
<keyword evidence="1" id="KW-0051">Antiviral defense</keyword>
<dbReference type="NCBIfam" id="TIGR01868">
    <property type="entry name" value="casD_Cas5e"/>
    <property type="match status" value="1"/>
</dbReference>
<evidence type="ECO:0000313" key="2">
    <source>
        <dbReference type="EMBL" id="PKY70999.1"/>
    </source>
</evidence>
<proteinExistence type="predicted"/>
<dbReference type="Pfam" id="PF09704">
    <property type="entry name" value="Cas_Cas5d"/>
    <property type="match status" value="1"/>
</dbReference>
<dbReference type="GO" id="GO:0051607">
    <property type="term" value="P:defense response to virus"/>
    <property type="evidence" value="ECO:0007669"/>
    <property type="project" value="UniProtKB-KW"/>
</dbReference>
<dbReference type="CDD" id="cd09756">
    <property type="entry name" value="Cas5_I-E"/>
    <property type="match status" value="1"/>
</dbReference>